<dbReference type="KEGG" id="mmyr:MXMO3_01760"/>
<name>A0A2R4MEB9_9HYPH</name>
<dbReference type="Proteomes" id="UP000258927">
    <property type="component" value="Chromosome"/>
</dbReference>
<evidence type="ECO:0000313" key="1">
    <source>
        <dbReference type="EMBL" id="AVX04285.1"/>
    </source>
</evidence>
<protein>
    <submittedName>
        <fullName evidence="1">Uncharacterized protein</fullName>
    </submittedName>
</protein>
<proteinExistence type="predicted"/>
<keyword evidence="2" id="KW-1185">Reference proteome</keyword>
<accession>A0A2R4MEB9</accession>
<evidence type="ECO:0000313" key="2">
    <source>
        <dbReference type="Proteomes" id="UP000258927"/>
    </source>
</evidence>
<gene>
    <name evidence="1" type="ORF">MXMO3_01760</name>
</gene>
<sequence length="107" mass="11807">MSEKLKPCPLPWCRGKAELLDHGVKCSKCGLVAPGSPVSLKHAQQMALEKWNHRPLEQEMLEALKRAEEFIENGIEYGYIAMPDAPDPALETPNIIEKAIAKAEGKA</sequence>
<dbReference type="AlphaFoldDB" id="A0A2R4MEB9"/>
<organism evidence="1 2">
    <name type="scientific">Maritalea myrionectae</name>
    <dbReference type="NCBI Taxonomy" id="454601"/>
    <lineage>
        <taxon>Bacteria</taxon>
        <taxon>Pseudomonadati</taxon>
        <taxon>Pseudomonadota</taxon>
        <taxon>Alphaproteobacteria</taxon>
        <taxon>Hyphomicrobiales</taxon>
        <taxon>Devosiaceae</taxon>
        <taxon>Maritalea</taxon>
    </lineage>
</organism>
<dbReference type="EMBL" id="CP021330">
    <property type="protein sequence ID" value="AVX04285.1"/>
    <property type="molecule type" value="Genomic_DNA"/>
</dbReference>
<reference evidence="1 2" key="1">
    <citation type="submission" date="2017-05" db="EMBL/GenBank/DDBJ databases">
        <title>Genome Analysis of Maritalea myrionectae HL2708#5.</title>
        <authorList>
            <consortium name="Cotde Inc.-PKNU"/>
            <person name="Jang D."/>
            <person name="Oh H.-M."/>
        </authorList>
    </citation>
    <scope>NUCLEOTIDE SEQUENCE [LARGE SCALE GENOMIC DNA]</scope>
    <source>
        <strain evidence="1 2">HL2708#5</strain>
    </source>
</reference>
<dbReference type="RefSeq" id="WP_162889193.1">
    <property type="nucleotide sequence ID" value="NZ_CP021330.1"/>
</dbReference>